<reference evidence="4" key="4">
    <citation type="submission" date="2021-08" db="EMBL/GenBank/DDBJ databases">
        <title>Whole genome sequence of Oryctes rhinoceros Nudivirus detected in Riau Province, Indonesia.</title>
        <authorList>
            <person name="Kurnia Y.W."/>
            <person name="Tanjung Z.A."/>
            <person name="Utomo C."/>
            <person name="Naim M."/>
            <person name="Situmorang E.C."/>
            <person name="Liwang T."/>
        </authorList>
    </citation>
    <scope>NUCLEOTIDE SEQUENCE</scope>
    <source>
        <strain evidence="4">LiboV</strain>
    </source>
</reference>
<dbReference type="EMBL" id="MN623374">
    <property type="protein sequence ID" value="QHG11330.1"/>
    <property type="molecule type" value="Genomic_DNA"/>
</dbReference>
<name>A0A6B9QR07_9VIRU</name>
<dbReference type="OrthoDB" id="17752at10239"/>
<dbReference type="KEGG" id="vg:7047278"/>
<accession>A0A6B9QR07</accession>
<keyword evidence="5" id="KW-1185">Reference proteome</keyword>
<proteinExistence type="predicted"/>
<reference evidence="3" key="3">
    <citation type="submission" date="2020-03" db="EMBL/GenBank/DDBJ databases">
        <title>Whole genome sequence of Oryctes rhinoceros Nudivirus isolated in Riau Province, Indonesia.</title>
        <authorList>
            <person name="Kurnia Y.W."/>
            <person name="Tanjung Z.A."/>
            <person name="Utomo C."/>
            <person name="Naim M."/>
            <person name="Situmorang E.C."/>
            <person name="Liwang T."/>
        </authorList>
    </citation>
    <scope>NUCLEOTIDE SEQUENCE</scope>
    <source>
        <strain evidence="3">LiboV</strain>
    </source>
</reference>
<evidence type="ECO:0000313" key="2">
    <source>
        <dbReference type="EMBL" id="QHG11330.1"/>
    </source>
</evidence>
<evidence type="ECO:0000313" key="4">
    <source>
        <dbReference type="EMBL" id="UBO76508.1"/>
    </source>
</evidence>
<evidence type="ECO:0000313" key="3">
    <source>
        <dbReference type="EMBL" id="QKE59561.1"/>
    </source>
</evidence>
<evidence type="ECO:0000313" key="1">
    <source>
        <dbReference type="EMBL" id="ACH96228.1"/>
    </source>
</evidence>
<dbReference type="EMBL" id="MT150137">
    <property type="protein sequence ID" value="QKE59561.1"/>
    <property type="molecule type" value="Genomic_DNA"/>
</dbReference>
<dbReference type="RefSeq" id="YP_002321409.1">
    <property type="nucleotide sequence ID" value="NC_011588.1"/>
</dbReference>
<gene>
    <name evidence="2" type="ORF">SI_OrNV_gp098</name>
</gene>
<reference evidence="1 5" key="1">
    <citation type="journal article" date="2008" name="J. Virol. Methods">
        <title>Sequencing of the large dsDNA genome of Oryctes rhinoceros nudivirus using multiple displacement amplification of nanogram amounts of virus DNA.</title>
        <authorList>
            <person name="Wang Y."/>
            <person name="Kleespies R.G."/>
            <person name="Ramle M.B."/>
            <person name="Jehle J.A."/>
        </authorList>
    </citation>
    <scope>NUCLEOTIDE SEQUENCE [LARGE SCALE GENOMIC DNA]</scope>
    <source>
        <strain evidence="5">Isolate Oryctes rhinoceros/Malaysia/Ma07/2007</strain>
        <strain evidence="1">Ma07</strain>
    </source>
</reference>
<dbReference type="EMBL" id="MZ727584">
    <property type="protein sequence ID" value="UBO76508.1"/>
    <property type="molecule type" value="Genomic_DNA"/>
</dbReference>
<evidence type="ECO:0000313" key="5">
    <source>
        <dbReference type="Proteomes" id="UP000011785"/>
    </source>
</evidence>
<accession>B7SVB9</accession>
<dbReference type="Proteomes" id="UP000011785">
    <property type="component" value="Segment"/>
</dbReference>
<sequence>MLKMAKRCSSTDKIQPNQIVERCASTDKIQPQFLTNKLTIESLSKTKNVYDFQLKEHFITKSNLNTLQCRCSSHKHNKQPCIIVTEPFCVKCKTPTAPLISFQSLMFHQNLMHKKLTKCCIHTHKPPCDRCINCRTSRPCIIVEPFECVESTG</sequence>
<organism evidence="2">
    <name type="scientific">Oryctes rhinoceros nudivirus</name>
    <dbReference type="NCBI Taxonomy" id="92521"/>
    <lineage>
        <taxon>Viruses</taxon>
        <taxon>Viruses incertae sedis</taxon>
        <taxon>Naldaviricetes</taxon>
        <taxon>Lefavirales</taxon>
        <taxon>Nudiviridae</taxon>
        <taxon>Alphanudivirus</taxon>
        <taxon>Alphanudivirus oryrhinocerotis</taxon>
    </lineage>
</organism>
<reference evidence="2" key="2">
    <citation type="journal article" date="2020" name="J. ISSAAS">
        <title>Complete genome sequence of Oryctes rhinoceros Nudivirus isolated from Coconut Rhinoceros Beetle in the Solomon Islands.</title>
        <authorList>
            <person name="Etebari K."/>
            <person name="Filipovic I."/>
            <person name="Rasic G."/>
            <person name="Devine G.J."/>
            <person name="Tsatsia H."/>
            <person name="Furlong M.J."/>
        </authorList>
    </citation>
    <scope>NUCLEOTIDE SEQUENCE</scope>
    <source>
        <strain evidence="2">Solomon Islands</strain>
    </source>
</reference>
<protein>
    <submittedName>
        <fullName evidence="2">Uncharacterized protein</fullName>
    </submittedName>
</protein>
<dbReference type="EMBL" id="EU747721">
    <property type="protein sequence ID" value="ACH96228.1"/>
    <property type="molecule type" value="Genomic_DNA"/>
</dbReference>